<evidence type="ECO:0000256" key="3">
    <source>
        <dbReference type="ARBA" id="ARBA00015797"/>
    </source>
</evidence>
<name>A0A182PSX3_9DIPT</name>
<comment type="similarity">
    <text evidence="2">Belongs to the EDC3 family.</text>
</comment>
<organism evidence="8 9">
    <name type="scientific">Anopheles epiroticus</name>
    <dbReference type="NCBI Taxonomy" id="199890"/>
    <lineage>
        <taxon>Eukaryota</taxon>
        <taxon>Metazoa</taxon>
        <taxon>Ecdysozoa</taxon>
        <taxon>Arthropoda</taxon>
        <taxon>Hexapoda</taxon>
        <taxon>Insecta</taxon>
        <taxon>Pterygota</taxon>
        <taxon>Neoptera</taxon>
        <taxon>Endopterygota</taxon>
        <taxon>Diptera</taxon>
        <taxon>Nematocera</taxon>
        <taxon>Culicoidea</taxon>
        <taxon>Culicidae</taxon>
        <taxon>Anophelinae</taxon>
        <taxon>Anopheles</taxon>
    </lineage>
</organism>
<dbReference type="InterPro" id="IPR025609">
    <property type="entry name" value="Lsm14-like_N"/>
</dbReference>
<dbReference type="EnsemblMetazoa" id="AEPI010059-RA">
    <property type="protein sequence ID" value="AEPI010059-PA"/>
    <property type="gene ID" value="AEPI010059"/>
</dbReference>
<evidence type="ECO:0000256" key="5">
    <source>
        <dbReference type="SAM" id="MobiDB-lite"/>
    </source>
</evidence>
<dbReference type="InterPro" id="IPR004443">
    <property type="entry name" value="YjeF_N_dom"/>
</dbReference>
<protein>
    <recommendedName>
        <fullName evidence="3">Enhancer of mRNA-decapping protein 3</fullName>
    </recommendedName>
</protein>
<dbReference type="Gene3D" id="2.30.30.100">
    <property type="match status" value="1"/>
</dbReference>
<comment type="subcellular location">
    <subcellularLocation>
        <location evidence="1">Cytoplasm</location>
        <location evidence="1">P-body</location>
    </subcellularLocation>
</comment>
<dbReference type="PROSITE" id="PS51385">
    <property type="entry name" value="YJEF_N"/>
    <property type="match status" value="1"/>
</dbReference>
<feature type="domain" description="YjeF N-terminal" evidence="6">
    <location>
        <begin position="344"/>
        <end position="539"/>
    </location>
</feature>
<proteinExistence type="inferred from homology"/>
<keyword evidence="4" id="KW-0963">Cytoplasm</keyword>
<dbReference type="VEuPathDB" id="VectorBase:AEPI010059"/>
<dbReference type="GO" id="GO:0000932">
    <property type="term" value="C:P-body"/>
    <property type="evidence" value="ECO:0007669"/>
    <property type="project" value="UniProtKB-SubCell"/>
</dbReference>
<dbReference type="InterPro" id="IPR019050">
    <property type="entry name" value="FDF_dom"/>
</dbReference>
<evidence type="ECO:0000256" key="2">
    <source>
        <dbReference type="ARBA" id="ARBA00006610"/>
    </source>
</evidence>
<accession>A0A182PSX3</accession>
<reference evidence="8" key="2">
    <citation type="submission" date="2020-05" db="UniProtKB">
        <authorList>
            <consortium name="EnsemblMetazoa"/>
        </authorList>
    </citation>
    <scope>IDENTIFICATION</scope>
    <source>
        <strain evidence="8">Epiroticus2</strain>
    </source>
</reference>
<sequence>MAEKWIGKSVSIHCRNDIGIFQGIIKRVTPSTVVITKAVRNGIPLKKNNVEVKLNAADIAKLDLISCSNVPSIPSKPVATVAANSGMVTSLDDQYDGLKVMNNGKQHQPQQPQPQPQQQQQQQPQQFQNGTGSAFKLATKSPAQNKYVNNLNNGAMQPIVGPNKNTTSHPIDINNGTVAKSNHMATSAFSSSAGGFVGSFGNGRPVATVSQSLPYTEGSAKKNANGNGKMSRSRKNLAKDSTFGSPDDDPLMMDADFDFEKNLALFDKQAIWNEIDANQTKASEAAAKQRNAPNSALKTKYRHDENVLVSTPAQYRQIVVKSADASLRDAQEYVTDEGLVIPSIPATLRHTVEEYAVSMGLSRERQHDFLARGATELALQLLGGSRRLTPNNQHQWPKIVIVCEGKLDEVGISTARQLSSHGLETVVYLCSLTEATQNSSEVPLYMATGNKISVDVNTLPPCDLVIASVQNSKLSDQLRKWISFSRAPVLAIDPPGVGLEGVSIKCSILPILPLDGIDQNDACGRLYLCNIGIPNQIFRRAGITYKSPFDKFVIPIHRRKDD</sequence>
<keyword evidence="9" id="KW-1185">Reference proteome</keyword>
<evidence type="ECO:0000313" key="9">
    <source>
        <dbReference type="Proteomes" id="UP000075885"/>
    </source>
</evidence>
<evidence type="ECO:0000313" key="8">
    <source>
        <dbReference type="EnsemblMetazoa" id="AEPI010059-PA"/>
    </source>
</evidence>
<dbReference type="PANTHER" id="PTHR13612:SF0">
    <property type="entry name" value="ENHANCER OF MRNA-DECAPPING PROTEIN 3"/>
    <property type="match status" value="1"/>
</dbReference>
<dbReference type="PROSITE" id="PS51512">
    <property type="entry name" value="DFDF"/>
    <property type="match status" value="1"/>
</dbReference>
<dbReference type="GO" id="GO:0003729">
    <property type="term" value="F:mRNA binding"/>
    <property type="evidence" value="ECO:0007669"/>
    <property type="project" value="InterPro"/>
</dbReference>
<feature type="region of interest" description="Disordered" evidence="5">
    <location>
        <begin position="99"/>
        <end position="131"/>
    </location>
</feature>
<dbReference type="SUPFAM" id="SSF64153">
    <property type="entry name" value="YjeF N-terminal domain-like"/>
    <property type="match status" value="1"/>
</dbReference>
<dbReference type="FunFam" id="3.40.50.10260:FF:000009">
    <property type="entry name" value="AGAP003131-PA"/>
    <property type="match status" value="1"/>
</dbReference>
<evidence type="ECO:0000256" key="1">
    <source>
        <dbReference type="ARBA" id="ARBA00004201"/>
    </source>
</evidence>
<dbReference type="Proteomes" id="UP000075885">
    <property type="component" value="Unassembled WGS sequence"/>
</dbReference>
<dbReference type="Gene3D" id="3.40.50.10260">
    <property type="entry name" value="YjeF N-terminal domain"/>
    <property type="match status" value="1"/>
</dbReference>
<feature type="region of interest" description="Disordered" evidence="5">
    <location>
        <begin position="216"/>
        <end position="247"/>
    </location>
</feature>
<evidence type="ECO:0000259" key="6">
    <source>
        <dbReference type="PROSITE" id="PS51385"/>
    </source>
</evidence>
<evidence type="ECO:0000256" key="4">
    <source>
        <dbReference type="ARBA" id="ARBA00022490"/>
    </source>
</evidence>
<dbReference type="GO" id="GO:0033962">
    <property type="term" value="P:P-body assembly"/>
    <property type="evidence" value="ECO:0007669"/>
    <property type="project" value="TreeGrafter"/>
</dbReference>
<dbReference type="InterPro" id="IPR034107">
    <property type="entry name" value="Lsm16_N"/>
</dbReference>
<dbReference type="SMART" id="SM01199">
    <property type="entry name" value="FDF"/>
    <property type="match status" value="1"/>
</dbReference>
<dbReference type="STRING" id="199890.A0A182PSX3"/>
<dbReference type="PANTHER" id="PTHR13612">
    <property type="entry name" value="ENHANCER OF MRNA-DECAPPING PROTEIN 3"/>
    <property type="match status" value="1"/>
</dbReference>
<dbReference type="CDD" id="cd01737">
    <property type="entry name" value="LSm16_N"/>
    <property type="match status" value="1"/>
</dbReference>
<dbReference type="AlphaFoldDB" id="A0A182PSX3"/>
<dbReference type="InterPro" id="IPR036652">
    <property type="entry name" value="YjeF_N_dom_sf"/>
</dbReference>
<evidence type="ECO:0000259" key="7">
    <source>
        <dbReference type="PROSITE" id="PS51512"/>
    </source>
</evidence>
<reference evidence="9" key="1">
    <citation type="submission" date="2013-03" db="EMBL/GenBank/DDBJ databases">
        <title>The Genome Sequence of Anopheles epiroticus epiroticus2.</title>
        <authorList>
            <consortium name="The Broad Institute Genomics Platform"/>
            <person name="Neafsey D.E."/>
            <person name="Howell P."/>
            <person name="Walker B."/>
            <person name="Young S.K."/>
            <person name="Zeng Q."/>
            <person name="Gargeya S."/>
            <person name="Fitzgerald M."/>
            <person name="Haas B."/>
            <person name="Abouelleil A."/>
            <person name="Allen A.W."/>
            <person name="Alvarado L."/>
            <person name="Arachchi H.M."/>
            <person name="Berlin A.M."/>
            <person name="Chapman S.B."/>
            <person name="Gainer-Dewar J."/>
            <person name="Goldberg J."/>
            <person name="Griggs A."/>
            <person name="Gujja S."/>
            <person name="Hansen M."/>
            <person name="Howarth C."/>
            <person name="Imamovic A."/>
            <person name="Ireland A."/>
            <person name="Larimer J."/>
            <person name="McCowan C."/>
            <person name="Murphy C."/>
            <person name="Pearson M."/>
            <person name="Poon T.W."/>
            <person name="Priest M."/>
            <person name="Roberts A."/>
            <person name="Saif S."/>
            <person name="Shea T."/>
            <person name="Sisk P."/>
            <person name="Sykes S."/>
            <person name="Wortman J."/>
            <person name="Nusbaum C."/>
            <person name="Birren B."/>
        </authorList>
    </citation>
    <scope>NUCLEOTIDE SEQUENCE [LARGE SCALE GENOMIC DNA]</scope>
    <source>
        <strain evidence="9">Epiroticus2</strain>
    </source>
</reference>
<dbReference type="Pfam" id="PF09532">
    <property type="entry name" value="FDF"/>
    <property type="match status" value="1"/>
</dbReference>
<feature type="domain" description="DFDF" evidence="7">
    <location>
        <begin position="245"/>
        <end position="281"/>
    </location>
</feature>
<dbReference type="InterPro" id="IPR025762">
    <property type="entry name" value="DFDF"/>
</dbReference>
<feature type="compositionally biased region" description="Low complexity" evidence="5">
    <location>
        <begin position="106"/>
        <end position="128"/>
    </location>
</feature>
<dbReference type="SMART" id="SM01271">
    <property type="entry name" value="LSM14"/>
    <property type="match status" value="1"/>
</dbReference>
<dbReference type="GO" id="GO:0031087">
    <property type="term" value="P:deadenylation-independent decapping of nuclear-transcribed mRNA"/>
    <property type="evidence" value="ECO:0007669"/>
    <property type="project" value="InterPro"/>
</dbReference>